<evidence type="ECO:0008006" key="3">
    <source>
        <dbReference type="Google" id="ProtNLM"/>
    </source>
</evidence>
<dbReference type="Proteomes" id="UP000681027">
    <property type="component" value="Unassembled WGS sequence"/>
</dbReference>
<name>A0ABS5NRC3_9BACI</name>
<comment type="caution">
    <text evidence="1">The sequence shown here is derived from an EMBL/GenBank/DDBJ whole genome shotgun (WGS) entry which is preliminary data.</text>
</comment>
<proteinExistence type="predicted"/>
<dbReference type="EMBL" id="JAGYPM010000002">
    <property type="protein sequence ID" value="MBS4190365.1"/>
    <property type="molecule type" value="Genomic_DNA"/>
</dbReference>
<gene>
    <name evidence="1" type="ORF">KHA94_09140</name>
</gene>
<keyword evidence="2" id="KW-1185">Reference proteome</keyword>
<evidence type="ECO:0000313" key="2">
    <source>
        <dbReference type="Proteomes" id="UP000681027"/>
    </source>
</evidence>
<organism evidence="1 2">
    <name type="scientific">Cytobacillus citreus</name>
    <dbReference type="NCBI Taxonomy" id="2833586"/>
    <lineage>
        <taxon>Bacteria</taxon>
        <taxon>Bacillati</taxon>
        <taxon>Bacillota</taxon>
        <taxon>Bacilli</taxon>
        <taxon>Bacillales</taxon>
        <taxon>Bacillaceae</taxon>
        <taxon>Cytobacillus</taxon>
    </lineage>
</organism>
<protein>
    <recommendedName>
        <fullName evidence="3">DUF3888 domain-containing protein</fullName>
    </recommendedName>
</protein>
<dbReference type="RefSeq" id="WP_213101822.1">
    <property type="nucleotide sequence ID" value="NZ_JAGYPM010000002.1"/>
</dbReference>
<accession>A0ABS5NRC3</accession>
<sequence>MIRLYAFIVFSFLVLSLNYVTYAESENNYKYMDNKEKHFISAEEFFRSYPGYSQNIVADIILRKKVLYKNLEDFIKSNVTKHYFINLYNVYAHPHTGVSPHRQIYFYCAIWDNDKTLEHKYIIVDAETGEYLVRGSGVSYEPVD</sequence>
<reference evidence="1 2" key="1">
    <citation type="submission" date="2021-05" db="EMBL/GenBank/DDBJ databases">
        <title>Novel Bacillus species.</title>
        <authorList>
            <person name="Liu G."/>
        </authorList>
    </citation>
    <scope>NUCLEOTIDE SEQUENCE [LARGE SCALE GENOMIC DNA]</scope>
    <source>
        <strain evidence="1 2">FJAT-49705</strain>
    </source>
</reference>
<evidence type="ECO:0000313" key="1">
    <source>
        <dbReference type="EMBL" id="MBS4190365.1"/>
    </source>
</evidence>